<keyword evidence="4" id="KW-1185">Reference proteome</keyword>
<evidence type="ECO:0000256" key="2">
    <source>
        <dbReference type="SAM" id="SignalP"/>
    </source>
</evidence>
<feature type="signal peptide" evidence="2">
    <location>
        <begin position="1"/>
        <end position="18"/>
    </location>
</feature>
<organism evidence="3 4">
    <name type="scientific">Moelleriella libera RCEF 2490</name>
    <dbReference type="NCBI Taxonomy" id="1081109"/>
    <lineage>
        <taxon>Eukaryota</taxon>
        <taxon>Fungi</taxon>
        <taxon>Dikarya</taxon>
        <taxon>Ascomycota</taxon>
        <taxon>Pezizomycotina</taxon>
        <taxon>Sordariomycetes</taxon>
        <taxon>Hypocreomycetidae</taxon>
        <taxon>Hypocreales</taxon>
        <taxon>Clavicipitaceae</taxon>
        <taxon>Moelleriella</taxon>
    </lineage>
</organism>
<name>A0A167XWQ9_9HYPO</name>
<accession>A0A167XWQ9</accession>
<proteinExistence type="predicted"/>
<dbReference type="AlphaFoldDB" id="A0A167XWQ9"/>
<evidence type="ECO:0000313" key="3">
    <source>
        <dbReference type="EMBL" id="KZZ90567.1"/>
    </source>
</evidence>
<keyword evidence="2" id="KW-0732">Signal</keyword>
<sequence length="101" mass="10915">MQLSQILAILGAGSFVLGLPTANDDASSNENLDKRETYNYDKYNGSPEIGTPGYDYKSYGAKPGAKADTPKRDVNERPAPAYNYSARAPDNALTRLRAAIT</sequence>
<comment type="caution">
    <text evidence="3">The sequence shown here is derived from an EMBL/GenBank/DDBJ whole genome shotgun (WGS) entry which is preliminary data.</text>
</comment>
<feature type="region of interest" description="Disordered" evidence="1">
    <location>
        <begin position="21"/>
        <end position="86"/>
    </location>
</feature>
<dbReference type="Proteomes" id="UP000078544">
    <property type="component" value="Unassembled WGS sequence"/>
</dbReference>
<reference evidence="3 4" key="1">
    <citation type="journal article" date="2016" name="Genome Biol. Evol.">
        <title>Divergent and convergent evolution of fungal pathogenicity.</title>
        <authorList>
            <person name="Shang Y."/>
            <person name="Xiao G."/>
            <person name="Zheng P."/>
            <person name="Cen K."/>
            <person name="Zhan S."/>
            <person name="Wang C."/>
        </authorList>
    </citation>
    <scope>NUCLEOTIDE SEQUENCE [LARGE SCALE GENOMIC DNA]</scope>
    <source>
        <strain evidence="3 4">RCEF 2490</strain>
    </source>
</reference>
<evidence type="ECO:0000313" key="4">
    <source>
        <dbReference type="Proteomes" id="UP000078544"/>
    </source>
</evidence>
<evidence type="ECO:0000256" key="1">
    <source>
        <dbReference type="SAM" id="MobiDB-lite"/>
    </source>
</evidence>
<protein>
    <submittedName>
        <fullName evidence="3">Uncharacterized protein</fullName>
    </submittedName>
</protein>
<dbReference type="EMBL" id="AZGY01000021">
    <property type="protein sequence ID" value="KZZ90567.1"/>
    <property type="molecule type" value="Genomic_DNA"/>
</dbReference>
<gene>
    <name evidence="3" type="ORF">AAL_07253</name>
</gene>
<feature type="chain" id="PRO_5007894519" evidence="2">
    <location>
        <begin position="19"/>
        <end position="101"/>
    </location>
</feature>